<dbReference type="HOGENOM" id="CLU_1113884_0_0_2"/>
<accession>H2C4F1</accession>
<feature type="transmembrane region" description="Helical" evidence="1">
    <location>
        <begin position="181"/>
        <end position="204"/>
    </location>
</feature>
<dbReference type="EMBL" id="JH597761">
    <property type="protein sequence ID" value="EHP69816.1"/>
    <property type="molecule type" value="Genomic_DNA"/>
</dbReference>
<dbReference type="STRING" id="671065.MetMK1DRAFT_00003180"/>
<evidence type="ECO:0000256" key="1">
    <source>
        <dbReference type="SAM" id="Phobius"/>
    </source>
</evidence>
<gene>
    <name evidence="2" type="ORF">MetMK1DRAFT_00003180</name>
</gene>
<proteinExistence type="predicted"/>
<dbReference type="Proteomes" id="UP000003980">
    <property type="component" value="Unassembled WGS sequence"/>
</dbReference>
<evidence type="ECO:0000313" key="2">
    <source>
        <dbReference type="EMBL" id="EHP69816.1"/>
    </source>
</evidence>
<keyword evidence="1" id="KW-1133">Transmembrane helix</keyword>
<evidence type="ECO:0000313" key="3">
    <source>
        <dbReference type="Proteomes" id="UP000003980"/>
    </source>
</evidence>
<keyword evidence="1" id="KW-0472">Membrane</keyword>
<feature type="transmembrane region" description="Helical" evidence="1">
    <location>
        <begin position="63"/>
        <end position="85"/>
    </location>
</feature>
<sequence>MSRRLKFALILFLAISLGSLVLSEVELPKGEPGLPPSLTYPMGTSLDGENMVTLNAEAVWDTVLFGLLSGAITTVITSLSSLAVYGRFRVRGVLVRLADAVNSLPRLPFLLVLALILGTPTGSGIAMNFFLTALVVSLTGVGQFMRQGIEFFEADQTFRSLREVGIVLRRRARFVVTRMGITFYLPAFVDGITAFTGIGVVGGVGDPLYPTLTTLLNVAASFLYLWWIFLVPALFRALLLVSVLILADEVRENVKVN</sequence>
<name>H2C4F1_9CREN</name>
<dbReference type="RefSeq" id="WP_009069969.1">
    <property type="nucleotide sequence ID" value="NZ_JH597761.1"/>
</dbReference>
<organism evidence="2 3">
    <name type="scientific">Metallosphaera yellowstonensis MK1</name>
    <dbReference type="NCBI Taxonomy" id="671065"/>
    <lineage>
        <taxon>Archaea</taxon>
        <taxon>Thermoproteota</taxon>
        <taxon>Thermoprotei</taxon>
        <taxon>Sulfolobales</taxon>
        <taxon>Sulfolobaceae</taxon>
        <taxon>Metallosphaera</taxon>
    </lineage>
</organism>
<dbReference type="OrthoDB" id="41628at2157"/>
<dbReference type="AlphaFoldDB" id="H2C4F1"/>
<keyword evidence="1" id="KW-0812">Transmembrane</keyword>
<protein>
    <submittedName>
        <fullName evidence="2">ABC-type dipeptide/oligopeptide/nickel transport system, permease component</fullName>
    </submittedName>
</protein>
<reference evidence="2 3" key="1">
    <citation type="submission" date="2012-01" db="EMBL/GenBank/DDBJ databases">
        <title>Improved High-Quality Draft sequence of Metallosphaera yellowstonensis MK1.</title>
        <authorList>
            <consortium name="US DOE Joint Genome Institute"/>
            <person name="Lucas S."/>
            <person name="Han J."/>
            <person name="Cheng J.-F."/>
            <person name="Goodwin L."/>
            <person name="Pitluck S."/>
            <person name="Peters L."/>
            <person name="Teshima H."/>
            <person name="Detter J.C."/>
            <person name="Han C."/>
            <person name="Tapia R."/>
            <person name="Land M."/>
            <person name="Hauser L."/>
            <person name="Kyrpides N."/>
            <person name="Kozubal M."/>
            <person name="Macur R.E."/>
            <person name="Jay Z."/>
            <person name="Inskeep W."/>
            <person name="Woyke T."/>
        </authorList>
    </citation>
    <scope>NUCLEOTIDE SEQUENCE [LARGE SCALE GENOMIC DNA]</scope>
    <source>
        <strain evidence="2 3">MK1</strain>
    </source>
</reference>
<feature type="transmembrane region" description="Helical" evidence="1">
    <location>
        <begin position="224"/>
        <end position="247"/>
    </location>
</feature>
<keyword evidence="3" id="KW-1185">Reference proteome</keyword>
<dbReference type="eggNOG" id="arCOG00748">
    <property type="taxonomic scope" value="Archaea"/>
</dbReference>
<feature type="transmembrane region" description="Helical" evidence="1">
    <location>
        <begin position="97"/>
        <end position="119"/>
    </location>
</feature>
<feature type="transmembrane region" description="Helical" evidence="1">
    <location>
        <begin position="125"/>
        <end position="145"/>
    </location>
</feature>